<dbReference type="RefSeq" id="WP_125253851.1">
    <property type="nucleotide sequence ID" value="NZ_AQHF01000024.1"/>
</dbReference>
<keyword evidence="1" id="KW-0472">Membrane</keyword>
<keyword evidence="3" id="KW-1185">Reference proteome</keyword>
<dbReference type="Proteomes" id="UP000660708">
    <property type="component" value="Unassembled WGS sequence"/>
</dbReference>
<feature type="transmembrane region" description="Helical" evidence="1">
    <location>
        <begin position="142"/>
        <end position="157"/>
    </location>
</feature>
<organism evidence="2 3">
    <name type="scientific">Pseudoalteromonas peptidolytica F12-50-A1</name>
    <dbReference type="NCBI Taxonomy" id="1315280"/>
    <lineage>
        <taxon>Bacteria</taxon>
        <taxon>Pseudomonadati</taxon>
        <taxon>Pseudomonadota</taxon>
        <taxon>Gammaproteobacteria</taxon>
        <taxon>Alteromonadales</taxon>
        <taxon>Pseudoalteromonadaceae</taxon>
        <taxon>Pseudoalteromonas</taxon>
    </lineage>
</organism>
<dbReference type="EMBL" id="AQHF01000024">
    <property type="protein sequence ID" value="MBE0346805.1"/>
    <property type="molecule type" value="Genomic_DNA"/>
</dbReference>
<feature type="transmembrane region" description="Helical" evidence="1">
    <location>
        <begin position="339"/>
        <end position="358"/>
    </location>
</feature>
<feature type="transmembrane region" description="Helical" evidence="1">
    <location>
        <begin position="260"/>
        <end position="278"/>
    </location>
</feature>
<feature type="transmembrane region" description="Helical" evidence="1">
    <location>
        <begin position="232"/>
        <end position="254"/>
    </location>
</feature>
<gene>
    <name evidence="2" type="ORF">PPEP_a2926</name>
</gene>
<keyword evidence="1" id="KW-1133">Transmembrane helix</keyword>
<feature type="transmembrane region" description="Helical" evidence="1">
    <location>
        <begin position="21"/>
        <end position="41"/>
    </location>
</feature>
<feature type="transmembrane region" description="Helical" evidence="1">
    <location>
        <begin position="365"/>
        <end position="385"/>
    </location>
</feature>
<evidence type="ECO:0000256" key="1">
    <source>
        <dbReference type="SAM" id="Phobius"/>
    </source>
</evidence>
<feature type="transmembrane region" description="Helical" evidence="1">
    <location>
        <begin position="47"/>
        <end position="66"/>
    </location>
</feature>
<feature type="transmembrane region" description="Helical" evidence="1">
    <location>
        <begin position="305"/>
        <end position="327"/>
    </location>
</feature>
<accession>A0A8I0MVU3</accession>
<name>A0A8I0MVU3_9GAMM</name>
<keyword evidence="1" id="KW-0812">Transmembrane</keyword>
<reference evidence="2 3" key="1">
    <citation type="submission" date="2015-06" db="EMBL/GenBank/DDBJ databases">
        <title>Genome sequence of Pseudoalteromonas peptidolytica.</title>
        <authorList>
            <person name="Xie B.-B."/>
            <person name="Rong J.-C."/>
            <person name="Qin Q.-L."/>
            <person name="Zhang Y.-Z."/>
        </authorList>
    </citation>
    <scope>NUCLEOTIDE SEQUENCE [LARGE SCALE GENOMIC DNA]</scope>
    <source>
        <strain evidence="2 3">F12-50-A1</strain>
    </source>
</reference>
<feature type="transmembrane region" description="Helical" evidence="1">
    <location>
        <begin position="163"/>
        <end position="179"/>
    </location>
</feature>
<feature type="transmembrane region" description="Helical" evidence="1">
    <location>
        <begin position="111"/>
        <end position="130"/>
    </location>
</feature>
<feature type="transmembrane region" description="Helical" evidence="1">
    <location>
        <begin position="391"/>
        <end position="412"/>
    </location>
</feature>
<feature type="transmembrane region" description="Helical" evidence="1">
    <location>
        <begin position="87"/>
        <end position="105"/>
    </location>
</feature>
<protein>
    <submittedName>
        <fullName evidence="2">Uncharacterized protein</fullName>
    </submittedName>
</protein>
<sequence>MRFIGKANYWSGFSGLWMKECGSANFFIPGVLGALVSPFAFMIADQHLQSFALVFSLSALWMAFCWQVVKLQAQEGAMLFPALKHHVYKQGGLILLLGYAFNALAMINQPVLEVICSMLFASAYCGYFFLLTQRSSRHFKHNSYFFMLLLMAAMFFGHQPTTLAALAIPPSLIALYFIFTRQKNCHWHPEAYQTYLNNIQTGLLPVHTFTPAWLTQKFRHFLMPMSYFSGNLLLQTCQLFVLAGLLAIIAAVFFDANSQFLMMFMDVLTIMVAIFVCWSKLQTRMSWDQLYLLPIYSSLTSIKRAYHIAACKLALCLALYQLIIIVVCDSLSAPQPYSVYILIFAGSVSSFMLCIALGSIVNNTISLSLSCMFALVLDSALKAYLLEHHQAISSVLVMFGYCIAISLLLLYASKKVE</sequence>
<evidence type="ECO:0000313" key="2">
    <source>
        <dbReference type="EMBL" id="MBE0346805.1"/>
    </source>
</evidence>
<evidence type="ECO:0000313" key="3">
    <source>
        <dbReference type="Proteomes" id="UP000660708"/>
    </source>
</evidence>
<comment type="caution">
    <text evidence="2">The sequence shown here is derived from an EMBL/GenBank/DDBJ whole genome shotgun (WGS) entry which is preliminary data.</text>
</comment>
<dbReference type="AlphaFoldDB" id="A0A8I0MVU3"/>
<proteinExistence type="predicted"/>